<evidence type="ECO:0000256" key="2">
    <source>
        <dbReference type="SAM" id="MobiDB-lite"/>
    </source>
</evidence>
<protein>
    <recommendedName>
        <fullName evidence="3">Orc1-like AAA ATPase domain-containing protein</fullName>
    </recommendedName>
</protein>
<dbReference type="InterPro" id="IPR027417">
    <property type="entry name" value="P-loop_NTPase"/>
</dbReference>
<gene>
    <name evidence="4" type="ORF">B0J11DRAFT_277234</name>
</gene>
<dbReference type="InterPro" id="IPR041664">
    <property type="entry name" value="AAA_16"/>
</dbReference>
<feature type="domain" description="Orc1-like AAA ATPase" evidence="3">
    <location>
        <begin position="337"/>
        <end position="463"/>
    </location>
</feature>
<dbReference type="Gene3D" id="1.25.40.10">
    <property type="entry name" value="Tetratricopeptide repeat domain"/>
    <property type="match status" value="2"/>
</dbReference>
<dbReference type="InterPro" id="IPR011990">
    <property type="entry name" value="TPR-like_helical_dom_sf"/>
</dbReference>
<dbReference type="Pfam" id="PF13424">
    <property type="entry name" value="TPR_12"/>
    <property type="match status" value="3"/>
</dbReference>
<feature type="repeat" description="TPR" evidence="1">
    <location>
        <begin position="793"/>
        <end position="826"/>
    </location>
</feature>
<dbReference type="PANTHER" id="PTHR46082">
    <property type="entry name" value="ATP/GTP-BINDING PROTEIN-RELATED"/>
    <property type="match status" value="1"/>
</dbReference>
<dbReference type="SMART" id="SM00028">
    <property type="entry name" value="TPR"/>
    <property type="match status" value="6"/>
</dbReference>
<dbReference type="GO" id="GO:0009116">
    <property type="term" value="P:nucleoside metabolic process"/>
    <property type="evidence" value="ECO:0007669"/>
    <property type="project" value="InterPro"/>
</dbReference>
<feature type="repeat" description="TPR" evidence="1">
    <location>
        <begin position="919"/>
        <end position="952"/>
    </location>
</feature>
<feature type="region of interest" description="Disordered" evidence="2">
    <location>
        <begin position="1085"/>
        <end position="1111"/>
    </location>
</feature>
<evidence type="ECO:0000313" key="5">
    <source>
        <dbReference type="Proteomes" id="UP000700596"/>
    </source>
</evidence>
<dbReference type="GO" id="GO:0003824">
    <property type="term" value="F:catalytic activity"/>
    <property type="evidence" value="ECO:0007669"/>
    <property type="project" value="InterPro"/>
</dbReference>
<accession>A0A9P9E126</accession>
<dbReference type="AlphaFoldDB" id="A0A9P9E126"/>
<name>A0A9P9E126_9PLEO</name>
<dbReference type="GO" id="GO:0043531">
    <property type="term" value="F:ADP binding"/>
    <property type="evidence" value="ECO:0007669"/>
    <property type="project" value="InterPro"/>
</dbReference>
<dbReference type="SUPFAM" id="SSF48452">
    <property type="entry name" value="TPR-like"/>
    <property type="match status" value="1"/>
</dbReference>
<dbReference type="PRINTS" id="PR00381">
    <property type="entry name" value="KINESINLIGHT"/>
</dbReference>
<dbReference type="PANTHER" id="PTHR46082:SF6">
    <property type="entry name" value="AAA+ ATPASE DOMAIN-CONTAINING PROTEIN-RELATED"/>
    <property type="match status" value="1"/>
</dbReference>
<dbReference type="InterPro" id="IPR019734">
    <property type="entry name" value="TPR_rpt"/>
</dbReference>
<feature type="repeat" description="TPR" evidence="1">
    <location>
        <begin position="835"/>
        <end position="868"/>
    </location>
</feature>
<dbReference type="Proteomes" id="UP000700596">
    <property type="component" value="Unassembled WGS sequence"/>
</dbReference>
<organism evidence="4 5">
    <name type="scientific">Dendryphion nanum</name>
    <dbReference type="NCBI Taxonomy" id="256645"/>
    <lineage>
        <taxon>Eukaryota</taxon>
        <taxon>Fungi</taxon>
        <taxon>Dikarya</taxon>
        <taxon>Ascomycota</taxon>
        <taxon>Pezizomycotina</taxon>
        <taxon>Dothideomycetes</taxon>
        <taxon>Pleosporomycetidae</taxon>
        <taxon>Pleosporales</taxon>
        <taxon>Torulaceae</taxon>
        <taxon>Dendryphion</taxon>
    </lineage>
</organism>
<comment type="caution">
    <text evidence="4">The sequence shown here is derived from an EMBL/GenBank/DDBJ whole genome shotgun (WGS) entry which is preliminary data.</text>
</comment>
<dbReference type="OrthoDB" id="1658288at2759"/>
<feature type="repeat" description="TPR" evidence="1">
    <location>
        <begin position="877"/>
        <end position="910"/>
    </location>
</feature>
<dbReference type="PROSITE" id="PS50005">
    <property type="entry name" value="TPR"/>
    <property type="match status" value="5"/>
</dbReference>
<dbReference type="Gene3D" id="3.40.50.1580">
    <property type="entry name" value="Nucleoside phosphorylase domain"/>
    <property type="match status" value="1"/>
</dbReference>
<keyword evidence="5" id="KW-1185">Reference proteome</keyword>
<proteinExistence type="predicted"/>
<feature type="repeat" description="TPR" evidence="1">
    <location>
        <begin position="961"/>
        <end position="994"/>
    </location>
</feature>
<sequence length="1111" mass="123162">MVLPRLSPTEYSVGWVCALPIELAAAQAMLDEKHAEQPPDNHDPNLYTLGRIGNHNVVLICLPAGQVGIGPAAAGATRMLSKFRSIRFGLMVGVGGGVPSAEVDIRLGDVAISQPHNQHGGVVQYDYGKTGKDGHMTRTGSLSPPPKALLSVVSQLRANRHLGISSLAAHLTVFDQLQDFSRQTARADVLFEATYNHSGDPSCERCSRERIVQRKARKHEEEVMVHYGTIASGSQVMKDGVTRDRLSAELGGVLCFEMEAAGLMNDFPCLVVRGICDYADSHKNKVWQPYAAATAAACAKEIMSLIPAAEVAVMEAVGETLQPQVPLSLQGVPVVSRFVHRDAELKELERLLPISSLVASRRNVVVVHGLGGIGKTQLAVEFARRHQSRYSGVFWLDGSTETSVKQSFTDMMRRLPRRELAADGVEMLKHSTLDVNVAVRECLQWLSLPSNHGWLLIFDNVDRDFYDKNDSQAYNVKSYFPYADHGSILITSRLASLQKHGSGVKVGTVATEQARAILEMNAGREAKDATVLLERLNGLPLALTQAGSYIRETNLSATAYAGYYDEMWEDLMKKQGRFPLEEYKDRNVLTTWIMSYEQVQRQSEEAAGLLKLWGFLDCGELWYGLVAAILKLREKVEIPAWLLKIAESELEFVDAVGLLSRYSLIEATEGSDSYSMHAVLHKWCSQLVQGEEKDGICSVAAGIVAWNVPSENEVEFWTKQKRIIAHGVSVSRQMREYSMSPEGRATGASIQPWVFYNLGFLLSGEDRREAEKMYLRALQGYEKAWGPEHTSTLMTVNNLGVFYASIGKLDKAEEMYQRALQGKEQTQGLEHTSTLNTVNSLGILYADLGKLDEAEKMYQRALQGYERALGLEHRSTLNTVNNLGILYAKLGKLDRAEEMYQRALQKKEKVLGLNHTSTLNTVNNLGSLYANLGKLDKAKEMYQRALQGKEKILGLEHTSTLSTVNNLGDLYAKLGRLDKAEEMYQRAFRGYEKALPLDYISTYVPALDNVRAMASLSGRKGHLEDARVQYSKALLGFEKVLGKDHRTCQTLREKITALGGESNEISATSVKVIMDEHAHVETIAATSTKPEKPASEQQHVLQKLGKKRKLV</sequence>
<reference evidence="4" key="1">
    <citation type="journal article" date="2021" name="Nat. Commun.">
        <title>Genetic determinants of endophytism in the Arabidopsis root mycobiome.</title>
        <authorList>
            <person name="Mesny F."/>
            <person name="Miyauchi S."/>
            <person name="Thiergart T."/>
            <person name="Pickel B."/>
            <person name="Atanasova L."/>
            <person name="Karlsson M."/>
            <person name="Huettel B."/>
            <person name="Barry K.W."/>
            <person name="Haridas S."/>
            <person name="Chen C."/>
            <person name="Bauer D."/>
            <person name="Andreopoulos W."/>
            <person name="Pangilinan J."/>
            <person name="LaButti K."/>
            <person name="Riley R."/>
            <person name="Lipzen A."/>
            <person name="Clum A."/>
            <person name="Drula E."/>
            <person name="Henrissat B."/>
            <person name="Kohler A."/>
            <person name="Grigoriev I.V."/>
            <person name="Martin F.M."/>
            <person name="Hacquard S."/>
        </authorList>
    </citation>
    <scope>NUCLEOTIDE SEQUENCE</scope>
    <source>
        <strain evidence="4">MPI-CAGE-CH-0243</strain>
    </source>
</reference>
<dbReference type="SUPFAM" id="SSF52540">
    <property type="entry name" value="P-loop containing nucleoside triphosphate hydrolases"/>
    <property type="match status" value="1"/>
</dbReference>
<keyword evidence="1" id="KW-0802">TPR repeat</keyword>
<evidence type="ECO:0000256" key="1">
    <source>
        <dbReference type="PROSITE-ProRule" id="PRU00339"/>
    </source>
</evidence>
<dbReference type="PROSITE" id="PS50293">
    <property type="entry name" value="TPR_REGION"/>
    <property type="match status" value="1"/>
</dbReference>
<dbReference type="Pfam" id="PF13191">
    <property type="entry name" value="AAA_16"/>
    <property type="match status" value="1"/>
</dbReference>
<dbReference type="EMBL" id="JAGMWT010000005">
    <property type="protein sequence ID" value="KAH7128714.1"/>
    <property type="molecule type" value="Genomic_DNA"/>
</dbReference>
<dbReference type="SUPFAM" id="SSF53167">
    <property type="entry name" value="Purine and uridine phosphorylases"/>
    <property type="match status" value="1"/>
</dbReference>
<dbReference type="InterPro" id="IPR035994">
    <property type="entry name" value="Nucleoside_phosphorylase_sf"/>
</dbReference>
<evidence type="ECO:0000259" key="3">
    <source>
        <dbReference type="Pfam" id="PF13191"/>
    </source>
</evidence>
<dbReference type="Gene3D" id="3.40.50.300">
    <property type="entry name" value="P-loop containing nucleotide triphosphate hydrolases"/>
    <property type="match status" value="1"/>
</dbReference>
<dbReference type="InterPro" id="IPR053137">
    <property type="entry name" value="NLR-like"/>
</dbReference>
<evidence type="ECO:0000313" key="4">
    <source>
        <dbReference type="EMBL" id="KAH7128714.1"/>
    </source>
</evidence>